<dbReference type="SUPFAM" id="SSF52540">
    <property type="entry name" value="P-loop containing nucleoside triphosphate hydrolases"/>
    <property type="match status" value="1"/>
</dbReference>
<keyword evidence="3 8" id="KW-0479">Metal-binding</keyword>
<feature type="binding site" evidence="8">
    <location>
        <position position="199"/>
    </location>
    <ligand>
        <name>[4Fe-4S] cluster</name>
        <dbReference type="ChEBI" id="CHEBI:49883"/>
        <note>ligand shared between dimeric partners</note>
    </ligand>
</feature>
<dbReference type="InterPro" id="IPR019591">
    <property type="entry name" value="Mrp/NBP35_ATP-bd"/>
</dbReference>
<keyword evidence="7 8" id="KW-0411">Iron-sulfur</keyword>
<evidence type="ECO:0000256" key="2">
    <source>
        <dbReference type="ARBA" id="ARBA00022490"/>
    </source>
</evidence>
<evidence type="ECO:0000256" key="3">
    <source>
        <dbReference type="ARBA" id="ARBA00022723"/>
    </source>
</evidence>
<reference evidence="10 11" key="1">
    <citation type="submission" date="2015-06" db="EMBL/GenBank/DDBJ databases">
        <title>Survival trade-offs in plant roots during colonization by closely related pathogenic and mutualistic fungi.</title>
        <authorList>
            <person name="Hacquard S."/>
            <person name="Kracher B."/>
            <person name="Hiruma K."/>
            <person name="Weinman A."/>
            <person name="Muench P."/>
            <person name="Garrido Oter R."/>
            <person name="Ver Loren van Themaat E."/>
            <person name="Dallerey J.-F."/>
            <person name="Damm U."/>
            <person name="Henrissat B."/>
            <person name="Lespinet O."/>
            <person name="Thon M."/>
            <person name="Kemen E."/>
            <person name="McHardy A.C."/>
            <person name="Schulze-Lefert P."/>
            <person name="O'Connell R.J."/>
        </authorList>
    </citation>
    <scope>NUCLEOTIDE SEQUENCE [LARGE SCALE GENOMIC DNA]</scope>
    <source>
        <strain evidence="10 11">0861</strain>
    </source>
</reference>
<dbReference type="STRING" id="708197.A0A166VII1"/>
<comment type="function">
    <text evidence="8">Component of the cytosolic iron-sulfur (Fe/S) protein assembly (CIA) machinery. Required for maturation of extramitochondrial Fe-S proteins. The NBP35-CFD1 heterotetramer forms a Fe-S scaffold complex, mediating the de novo assembly of an Fe-S cluster and its transfer to target apoproteins.</text>
</comment>
<evidence type="ECO:0000313" key="10">
    <source>
        <dbReference type="EMBL" id="KZL74606.1"/>
    </source>
</evidence>
<dbReference type="InterPro" id="IPR028600">
    <property type="entry name" value="NUBP2/Cfd1_eukaryotes"/>
</dbReference>
<protein>
    <submittedName>
        <fullName evidence="10">Cytosolic Fe-S cluster assembling factor cfd-1</fullName>
    </submittedName>
</protein>
<comment type="similarity">
    <text evidence="8">Belongs to the Mrp/NBP35 ATP-binding proteins family. NUBP2/CFD1 subfamily.</text>
</comment>
<evidence type="ECO:0000256" key="8">
    <source>
        <dbReference type="HAMAP-Rule" id="MF_03039"/>
    </source>
</evidence>
<evidence type="ECO:0000313" key="11">
    <source>
        <dbReference type="Proteomes" id="UP000076552"/>
    </source>
</evidence>
<dbReference type="CDD" id="cd02037">
    <property type="entry name" value="Mrp_NBP35"/>
    <property type="match status" value="1"/>
</dbReference>
<dbReference type="EMBL" id="LFIV01000031">
    <property type="protein sequence ID" value="KZL74606.1"/>
    <property type="molecule type" value="Genomic_DNA"/>
</dbReference>
<proteinExistence type="inferred from homology"/>
<dbReference type="PANTHER" id="PTHR23264:SF19">
    <property type="entry name" value="CYTOSOLIC FE-S CLUSTER ASSEMBLY FACTOR NUBP2"/>
    <property type="match status" value="1"/>
</dbReference>
<evidence type="ECO:0000256" key="4">
    <source>
        <dbReference type="ARBA" id="ARBA00022741"/>
    </source>
</evidence>
<dbReference type="PANTHER" id="PTHR23264">
    <property type="entry name" value="NUCLEOTIDE-BINDING PROTEIN NBP35 YEAST -RELATED"/>
    <property type="match status" value="1"/>
</dbReference>
<evidence type="ECO:0000256" key="9">
    <source>
        <dbReference type="SAM" id="MobiDB-lite"/>
    </source>
</evidence>
<evidence type="ECO:0000256" key="6">
    <source>
        <dbReference type="ARBA" id="ARBA00023004"/>
    </source>
</evidence>
<dbReference type="HAMAP" id="MF_02040">
    <property type="entry name" value="Mrp_NBP35"/>
    <property type="match status" value="1"/>
</dbReference>
<keyword evidence="5 8" id="KW-0067">ATP-binding</keyword>
<keyword evidence="1 8" id="KW-0004">4Fe-4S</keyword>
<gene>
    <name evidence="10" type="ORF">CT0861_02658</name>
</gene>
<dbReference type="InterPro" id="IPR033756">
    <property type="entry name" value="YlxH/NBP35"/>
</dbReference>
<dbReference type="GO" id="GO:0140663">
    <property type="term" value="F:ATP-dependent FeS chaperone activity"/>
    <property type="evidence" value="ECO:0007669"/>
    <property type="project" value="InterPro"/>
</dbReference>
<dbReference type="GO" id="GO:0046872">
    <property type="term" value="F:metal ion binding"/>
    <property type="evidence" value="ECO:0007669"/>
    <property type="project" value="UniProtKB-KW"/>
</dbReference>
<dbReference type="Proteomes" id="UP000076552">
    <property type="component" value="Unassembled WGS sequence"/>
</dbReference>
<feature type="region of interest" description="Disordered" evidence="9">
    <location>
        <begin position="414"/>
        <end position="443"/>
    </location>
</feature>
<dbReference type="HAMAP" id="MF_03039">
    <property type="entry name" value="NUBP2"/>
    <property type="match status" value="1"/>
</dbReference>
<feature type="compositionally biased region" description="Basic and acidic residues" evidence="9">
    <location>
        <begin position="414"/>
        <end position="425"/>
    </location>
</feature>
<keyword evidence="6 8" id="KW-0408">Iron</keyword>
<keyword evidence="11" id="KW-1185">Reference proteome</keyword>
<dbReference type="Pfam" id="PF10609">
    <property type="entry name" value="ParA"/>
    <property type="match status" value="1"/>
</dbReference>
<comment type="caution">
    <text evidence="10">The sequence shown here is derived from an EMBL/GenBank/DDBJ whole genome shotgun (WGS) entry which is preliminary data.</text>
</comment>
<keyword evidence="2 8" id="KW-0963">Cytoplasm</keyword>
<feature type="binding site" evidence="8">
    <location>
        <begin position="15"/>
        <end position="22"/>
    </location>
    <ligand>
        <name>ATP</name>
        <dbReference type="ChEBI" id="CHEBI:30616"/>
    </ligand>
</feature>
<feature type="binding site" evidence="8">
    <location>
        <position position="202"/>
    </location>
    <ligand>
        <name>[4Fe-4S] cluster</name>
        <dbReference type="ChEBI" id="CHEBI:49883"/>
        <note>ligand shared between dimeric partners</note>
    </ligand>
</feature>
<accession>A0A166VII1</accession>
<keyword evidence="4 8" id="KW-0547">Nucleotide-binding</keyword>
<dbReference type="GO" id="GO:0005524">
    <property type="term" value="F:ATP binding"/>
    <property type="evidence" value="ECO:0007669"/>
    <property type="project" value="UniProtKB-KW"/>
</dbReference>
<dbReference type="InterPro" id="IPR027417">
    <property type="entry name" value="P-loop_NTPase"/>
</dbReference>
<evidence type="ECO:0000256" key="7">
    <source>
        <dbReference type="ARBA" id="ARBA00023014"/>
    </source>
</evidence>
<evidence type="ECO:0000256" key="1">
    <source>
        <dbReference type="ARBA" id="ARBA00022485"/>
    </source>
</evidence>
<comment type="subcellular location">
    <subcellularLocation>
        <location evidence="8">Cytoplasm</location>
    </subcellularLocation>
</comment>
<organism evidence="10 11">
    <name type="scientific">Colletotrichum tofieldiae</name>
    <dbReference type="NCBI Taxonomy" id="708197"/>
    <lineage>
        <taxon>Eukaryota</taxon>
        <taxon>Fungi</taxon>
        <taxon>Dikarya</taxon>
        <taxon>Ascomycota</taxon>
        <taxon>Pezizomycotina</taxon>
        <taxon>Sordariomycetes</taxon>
        <taxon>Hypocreomycetidae</taxon>
        <taxon>Glomerellales</taxon>
        <taxon>Glomerellaceae</taxon>
        <taxon>Colletotrichum</taxon>
        <taxon>Colletotrichum spaethianum species complex</taxon>
    </lineage>
</organism>
<dbReference type="GO" id="GO:0016226">
    <property type="term" value="P:iron-sulfur cluster assembly"/>
    <property type="evidence" value="ECO:0007669"/>
    <property type="project" value="UniProtKB-UniRule"/>
</dbReference>
<dbReference type="GO" id="GO:0051539">
    <property type="term" value="F:4 iron, 4 sulfur cluster binding"/>
    <property type="evidence" value="ECO:0007669"/>
    <property type="project" value="UniProtKB-UniRule"/>
</dbReference>
<dbReference type="FunFam" id="3.40.50.300:FF:001300">
    <property type="entry name" value="Cytosolic Fe-S cluster assembly factor CFD1"/>
    <property type="match status" value="1"/>
</dbReference>
<name>A0A166VII1_9PEZI</name>
<dbReference type="GO" id="GO:0005829">
    <property type="term" value="C:cytosol"/>
    <property type="evidence" value="ECO:0007669"/>
    <property type="project" value="TreeGrafter"/>
</dbReference>
<evidence type="ECO:0000256" key="5">
    <source>
        <dbReference type="ARBA" id="ARBA00022840"/>
    </source>
</evidence>
<sequence>MSLSKVKHIVLVLSGKGGVGKSSVTTQLALSLSLAGHSVGVLDVDLTGPSIPRMLSIEAEKVKQAPGGWLPVPVHDAVEEKGIGSFHAMSLGFLLPRRGDAVVWRGPKKTAMVRQFLSDVLWDETDYLLIDTPPGTSDEHISLAETLLRDARPGQVAGAVVVTTPQAVATADVKKELNFCVKTGLKVLGVVENMSGFVCPHCSECTNIFSSGGGAVMAQEFGVPFLGTVPIDPQFGELVESGRRPVYPQGTQVHGHDIGKTETEGEIKGDTLVEKYQDCSLSRIFSDITTNLTATIEAQTQGWSTVRRRPLIDDEAGASADLQLHLSSEGINDHRRRLHQRLQNIKSRQSTVQTCVVGTGGWRVGRPPRGAPVMRGEAETDAVNENHDVASGYWAPTPLFSPASDVRPSVRCRGGLETREGDSRLAESLASSTRKAPQCHGGT</sequence>
<dbReference type="AlphaFoldDB" id="A0A166VII1"/>
<dbReference type="Gene3D" id="3.40.50.300">
    <property type="entry name" value="P-loop containing nucleotide triphosphate hydrolases"/>
    <property type="match status" value="1"/>
</dbReference>